<protein>
    <submittedName>
        <fullName evidence="2">Uncharacterized protein</fullName>
    </submittedName>
</protein>
<comment type="caution">
    <text evidence="2">The sequence shown here is derived from an EMBL/GenBank/DDBJ whole genome shotgun (WGS) entry which is preliminary data.</text>
</comment>
<proteinExistence type="predicted"/>
<feature type="compositionally biased region" description="Basic residues" evidence="1">
    <location>
        <begin position="227"/>
        <end position="237"/>
    </location>
</feature>
<dbReference type="PANTHER" id="PTHR34190:SF4">
    <property type="entry name" value="EXPRESSED PROTEIN"/>
    <property type="match status" value="1"/>
</dbReference>
<gene>
    <name evidence="2" type="ORF">KI387_013542</name>
</gene>
<dbReference type="OMA" id="EYKERSA"/>
<name>A0AA38FDB4_TAXCH</name>
<dbReference type="PANTHER" id="PTHR34190">
    <property type="entry name" value="EXPRESSED PROTEIN"/>
    <property type="match status" value="1"/>
</dbReference>
<sequence length="251" mass="28421">MINSVEGPSGNSLGCDNCSATMLQDTETIKLPEGNDEVGISEQLNNNIGKSSEAETPLLTRLNRLDDVLDCLEDRNYMISSGCDPTAPMTENGQSCAGVEMEASEKRVEQRCKPMRWVLEETEAKGTIVERIAALEDRVNKVREDMEVRNICGRDAVIEEQEKQQVRCVVENLHKGFHEELSSRVLHMVDIPKENNNHDENGRNNDKMKNAMVEEEKEEIPTDEKNKKSRSKRSKGNIRRMFVGCIFPHSR</sequence>
<evidence type="ECO:0000313" key="2">
    <source>
        <dbReference type="EMBL" id="KAH9301959.1"/>
    </source>
</evidence>
<dbReference type="AlphaFoldDB" id="A0AA38FDB4"/>
<feature type="compositionally biased region" description="Basic and acidic residues" evidence="1">
    <location>
        <begin position="214"/>
        <end position="226"/>
    </location>
</feature>
<evidence type="ECO:0000313" key="3">
    <source>
        <dbReference type="Proteomes" id="UP000824469"/>
    </source>
</evidence>
<dbReference type="Proteomes" id="UP000824469">
    <property type="component" value="Unassembled WGS sequence"/>
</dbReference>
<accession>A0AA38FDB4</accession>
<evidence type="ECO:0000256" key="1">
    <source>
        <dbReference type="SAM" id="MobiDB-lite"/>
    </source>
</evidence>
<keyword evidence="3" id="KW-1185">Reference proteome</keyword>
<organism evidence="2 3">
    <name type="scientific">Taxus chinensis</name>
    <name type="common">Chinese yew</name>
    <name type="synonym">Taxus wallichiana var. chinensis</name>
    <dbReference type="NCBI Taxonomy" id="29808"/>
    <lineage>
        <taxon>Eukaryota</taxon>
        <taxon>Viridiplantae</taxon>
        <taxon>Streptophyta</taxon>
        <taxon>Embryophyta</taxon>
        <taxon>Tracheophyta</taxon>
        <taxon>Spermatophyta</taxon>
        <taxon>Pinopsida</taxon>
        <taxon>Pinidae</taxon>
        <taxon>Conifers II</taxon>
        <taxon>Cupressales</taxon>
        <taxon>Taxaceae</taxon>
        <taxon>Taxus</taxon>
    </lineage>
</organism>
<feature type="region of interest" description="Disordered" evidence="1">
    <location>
        <begin position="214"/>
        <end position="237"/>
    </location>
</feature>
<reference evidence="2 3" key="1">
    <citation type="journal article" date="2021" name="Nat. Plants">
        <title>The Taxus genome provides insights into paclitaxel biosynthesis.</title>
        <authorList>
            <person name="Xiong X."/>
            <person name="Gou J."/>
            <person name="Liao Q."/>
            <person name="Li Y."/>
            <person name="Zhou Q."/>
            <person name="Bi G."/>
            <person name="Li C."/>
            <person name="Du R."/>
            <person name="Wang X."/>
            <person name="Sun T."/>
            <person name="Guo L."/>
            <person name="Liang H."/>
            <person name="Lu P."/>
            <person name="Wu Y."/>
            <person name="Zhang Z."/>
            <person name="Ro D.K."/>
            <person name="Shang Y."/>
            <person name="Huang S."/>
            <person name="Yan J."/>
        </authorList>
    </citation>
    <scope>NUCLEOTIDE SEQUENCE [LARGE SCALE GENOMIC DNA]</scope>
    <source>
        <strain evidence="2">Ta-2019</strain>
    </source>
</reference>
<dbReference type="EMBL" id="JAHRHJ020000009">
    <property type="protein sequence ID" value="KAH9301959.1"/>
    <property type="molecule type" value="Genomic_DNA"/>
</dbReference>